<dbReference type="InParanoid" id="A0A1X7TRY3"/>
<dbReference type="EnsemblMetazoa" id="Aqu2.1.17753_001">
    <property type="protein sequence ID" value="Aqu2.1.17753_001"/>
    <property type="gene ID" value="Aqu2.1.17753"/>
</dbReference>
<dbReference type="AlphaFoldDB" id="A0A1X7TRY3"/>
<sequence>MIDFVIIIIGIYSYFSHNENLLVFTIEIFSIL</sequence>
<evidence type="ECO:0000313" key="1">
    <source>
        <dbReference type="EnsemblMetazoa" id="Aqu2.1.17753_001"/>
    </source>
</evidence>
<accession>A0A1X7TRY3</accession>
<protein>
    <submittedName>
        <fullName evidence="1">Uncharacterized protein</fullName>
    </submittedName>
</protein>
<organism evidence="1">
    <name type="scientific">Amphimedon queenslandica</name>
    <name type="common">Sponge</name>
    <dbReference type="NCBI Taxonomy" id="400682"/>
    <lineage>
        <taxon>Eukaryota</taxon>
        <taxon>Metazoa</taxon>
        <taxon>Porifera</taxon>
        <taxon>Demospongiae</taxon>
        <taxon>Heteroscleromorpha</taxon>
        <taxon>Haplosclerida</taxon>
        <taxon>Niphatidae</taxon>
        <taxon>Amphimedon</taxon>
    </lineage>
</organism>
<name>A0A1X7TRY3_AMPQE</name>
<reference evidence="1" key="1">
    <citation type="submission" date="2017-05" db="UniProtKB">
        <authorList>
            <consortium name="EnsemblMetazoa"/>
        </authorList>
    </citation>
    <scope>IDENTIFICATION</scope>
</reference>
<proteinExistence type="predicted"/>